<evidence type="ECO:0000313" key="7">
    <source>
        <dbReference type="EMBL" id="KAK5967244.1"/>
    </source>
</evidence>
<proteinExistence type="inferred from homology"/>
<dbReference type="GO" id="GO:0004888">
    <property type="term" value="F:transmembrane signaling receptor activity"/>
    <property type="evidence" value="ECO:0007669"/>
    <property type="project" value="InterPro"/>
</dbReference>
<dbReference type="GO" id="GO:0016020">
    <property type="term" value="C:membrane"/>
    <property type="evidence" value="ECO:0007669"/>
    <property type="project" value="UniProtKB-SubCell"/>
</dbReference>
<reference evidence="7 8" key="1">
    <citation type="submission" date="2019-10" db="EMBL/GenBank/DDBJ databases">
        <title>Assembly and Annotation for the nematode Trichostrongylus colubriformis.</title>
        <authorList>
            <person name="Martin J."/>
        </authorList>
    </citation>
    <scope>NUCLEOTIDE SEQUENCE [LARGE SCALE GENOMIC DNA]</scope>
    <source>
        <strain evidence="7">G859</strain>
        <tissue evidence="7">Whole worm</tissue>
    </source>
</reference>
<comment type="subcellular location">
    <subcellularLocation>
        <location evidence="1">Membrane</location>
        <topology evidence="1">Multi-pass membrane protein</topology>
    </subcellularLocation>
</comment>
<feature type="transmembrane region" description="Helical" evidence="6">
    <location>
        <begin position="77"/>
        <end position="97"/>
    </location>
</feature>
<evidence type="ECO:0000256" key="5">
    <source>
        <dbReference type="ARBA" id="ARBA00023136"/>
    </source>
</evidence>
<comment type="similarity">
    <text evidence="2">Belongs to the nematode receptor-like protein srb family.</text>
</comment>
<comment type="caution">
    <text evidence="7">The sequence shown here is derived from an EMBL/GenBank/DDBJ whole genome shotgun (WGS) entry which is preliminary data.</text>
</comment>
<dbReference type="PANTHER" id="PTHR31216:SF11">
    <property type="entry name" value="SERPENTINE RECEPTOR CLASS BETA-16-RELATED"/>
    <property type="match status" value="1"/>
</dbReference>
<keyword evidence="8" id="KW-1185">Reference proteome</keyword>
<feature type="non-terminal residue" evidence="7">
    <location>
        <position position="1"/>
    </location>
</feature>
<dbReference type="GO" id="GO:0007606">
    <property type="term" value="P:sensory perception of chemical stimulus"/>
    <property type="evidence" value="ECO:0007669"/>
    <property type="project" value="InterPro"/>
</dbReference>
<accession>A0AAN8IAP2</accession>
<keyword evidence="5 6" id="KW-0472">Membrane</keyword>
<dbReference type="Pfam" id="PF10292">
    <property type="entry name" value="7TM_GPCR_Srab"/>
    <property type="match status" value="1"/>
</dbReference>
<evidence type="ECO:0000256" key="4">
    <source>
        <dbReference type="ARBA" id="ARBA00022989"/>
    </source>
</evidence>
<gene>
    <name evidence="7" type="ORF">GCK32_017355</name>
</gene>
<dbReference type="AlphaFoldDB" id="A0AAN8IAP2"/>
<dbReference type="EMBL" id="WIXE01022716">
    <property type="protein sequence ID" value="KAK5967244.1"/>
    <property type="molecule type" value="Genomic_DNA"/>
</dbReference>
<sequence>PYYRVMQCLHIVLCISSITLLLWVFAKYRSKLIFHYNIRVLFMSLCFASLLHASLMTVFDTYQLILSFTYTSPCDVILPRLFYACIHLPHVFSILWIESAQLTMVLERIIAIFCVKQYETCTKKLGNSLLFLSGELVPTLKGDSKELLPYIEISPVPKKLL</sequence>
<dbReference type="InterPro" id="IPR019408">
    <property type="entry name" value="7TM_GPCR_serpentine_rcpt_Srab"/>
</dbReference>
<name>A0AAN8IAP2_TRICO</name>
<protein>
    <submittedName>
        <fullName evidence="7">Uncharacterized protein</fullName>
    </submittedName>
</protein>
<keyword evidence="3 6" id="KW-0812">Transmembrane</keyword>
<evidence type="ECO:0000256" key="6">
    <source>
        <dbReference type="SAM" id="Phobius"/>
    </source>
</evidence>
<evidence type="ECO:0000256" key="1">
    <source>
        <dbReference type="ARBA" id="ARBA00004141"/>
    </source>
</evidence>
<feature type="transmembrane region" description="Helical" evidence="6">
    <location>
        <begin position="38"/>
        <end position="57"/>
    </location>
</feature>
<organism evidence="7 8">
    <name type="scientific">Trichostrongylus colubriformis</name>
    <name type="common">Black scour worm</name>
    <dbReference type="NCBI Taxonomy" id="6319"/>
    <lineage>
        <taxon>Eukaryota</taxon>
        <taxon>Metazoa</taxon>
        <taxon>Ecdysozoa</taxon>
        <taxon>Nematoda</taxon>
        <taxon>Chromadorea</taxon>
        <taxon>Rhabditida</taxon>
        <taxon>Rhabditina</taxon>
        <taxon>Rhabditomorpha</taxon>
        <taxon>Strongyloidea</taxon>
        <taxon>Trichostrongylidae</taxon>
        <taxon>Trichostrongylus</taxon>
    </lineage>
</organism>
<feature type="transmembrane region" description="Helical" evidence="6">
    <location>
        <begin position="6"/>
        <end position="26"/>
    </location>
</feature>
<evidence type="ECO:0000256" key="3">
    <source>
        <dbReference type="ARBA" id="ARBA00022692"/>
    </source>
</evidence>
<dbReference type="InterPro" id="IPR002184">
    <property type="entry name" value="7TM_GPCR_serpentine_rcpt_Srb"/>
</dbReference>
<dbReference type="PANTHER" id="PTHR31216">
    <property type="entry name" value="SERPENTINE RECEPTOR CLASS BETA-1-RELATED-RELATED"/>
    <property type="match status" value="1"/>
</dbReference>
<evidence type="ECO:0000256" key="2">
    <source>
        <dbReference type="ARBA" id="ARBA00006860"/>
    </source>
</evidence>
<evidence type="ECO:0000313" key="8">
    <source>
        <dbReference type="Proteomes" id="UP001331761"/>
    </source>
</evidence>
<dbReference type="Proteomes" id="UP001331761">
    <property type="component" value="Unassembled WGS sequence"/>
</dbReference>
<keyword evidence="4 6" id="KW-1133">Transmembrane helix</keyword>